<dbReference type="CDD" id="cd00093">
    <property type="entry name" value="HTH_XRE"/>
    <property type="match status" value="1"/>
</dbReference>
<evidence type="ECO:0000259" key="1">
    <source>
        <dbReference type="PROSITE" id="PS50943"/>
    </source>
</evidence>
<dbReference type="EMBL" id="JAUSUB010000006">
    <property type="protein sequence ID" value="MDQ0269979.1"/>
    <property type="molecule type" value="Genomic_DNA"/>
</dbReference>
<keyword evidence="3" id="KW-1185">Reference proteome</keyword>
<gene>
    <name evidence="2" type="ORF">J2S17_001851</name>
</gene>
<evidence type="ECO:0000313" key="2">
    <source>
        <dbReference type="EMBL" id="MDQ0269979.1"/>
    </source>
</evidence>
<dbReference type="Proteomes" id="UP001238088">
    <property type="component" value="Unassembled WGS sequence"/>
</dbReference>
<dbReference type="InterPro" id="IPR010982">
    <property type="entry name" value="Lambda_DNA-bd_dom_sf"/>
</dbReference>
<dbReference type="Pfam" id="PF13443">
    <property type="entry name" value="HTH_26"/>
    <property type="match status" value="1"/>
</dbReference>
<feature type="domain" description="HTH cro/C1-type" evidence="1">
    <location>
        <begin position="7"/>
        <end position="59"/>
    </location>
</feature>
<dbReference type="PROSITE" id="PS50943">
    <property type="entry name" value="HTH_CROC1"/>
    <property type="match status" value="1"/>
</dbReference>
<evidence type="ECO:0000313" key="3">
    <source>
        <dbReference type="Proteomes" id="UP001238088"/>
    </source>
</evidence>
<reference evidence="2 3" key="1">
    <citation type="submission" date="2023-07" db="EMBL/GenBank/DDBJ databases">
        <title>Genomic Encyclopedia of Type Strains, Phase IV (KMG-IV): sequencing the most valuable type-strain genomes for metagenomic binning, comparative biology and taxonomic classification.</title>
        <authorList>
            <person name="Goeker M."/>
        </authorList>
    </citation>
    <scope>NUCLEOTIDE SEQUENCE [LARGE SCALE GENOMIC DNA]</scope>
    <source>
        <strain evidence="2 3">DSM 23494</strain>
    </source>
</reference>
<dbReference type="InterPro" id="IPR001387">
    <property type="entry name" value="Cro/C1-type_HTH"/>
</dbReference>
<accession>A0ABU0AFE4</accession>
<organism evidence="2 3">
    <name type="scientific">Cytobacillus purgationiresistens</name>
    <dbReference type="NCBI Taxonomy" id="863449"/>
    <lineage>
        <taxon>Bacteria</taxon>
        <taxon>Bacillati</taxon>
        <taxon>Bacillota</taxon>
        <taxon>Bacilli</taxon>
        <taxon>Bacillales</taxon>
        <taxon>Bacillaceae</taxon>
        <taxon>Cytobacillus</taxon>
    </lineage>
</organism>
<protein>
    <submittedName>
        <fullName evidence="2">Transcriptional regulator with XRE-family HTH domain</fullName>
    </submittedName>
</protein>
<dbReference type="RefSeq" id="WP_307473985.1">
    <property type="nucleotide sequence ID" value="NZ_JAUSUB010000006.1"/>
</dbReference>
<dbReference type="Gene3D" id="1.10.260.40">
    <property type="entry name" value="lambda repressor-like DNA-binding domains"/>
    <property type="match status" value="1"/>
</dbReference>
<name>A0ABU0AFE4_9BACI</name>
<proteinExistence type="predicted"/>
<comment type="caution">
    <text evidence="2">The sequence shown here is derived from an EMBL/GenBank/DDBJ whole genome shotgun (WGS) entry which is preliminary data.</text>
</comment>
<dbReference type="SUPFAM" id="SSF47413">
    <property type="entry name" value="lambda repressor-like DNA-binding domains"/>
    <property type="match status" value="1"/>
</dbReference>
<sequence>MSLVKKIKTLCDEKKVTFAEVERKIGISNGQIRRWDNVSPKSETLNKVADYFDVSTDYLLGRSDKKRYYDLTEKDEKDIQIKLEEMINGLNSKDGYAAFDGQILDDMDEEDKELLISALENSLKVAKRVAKQKFTPKKYR</sequence>
<dbReference type="SMART" id="SM00530">
    <property type="entry name" value="HTH_XRE"/>
    <property type="match status" value="1"/>
</dbReference>